<proteinExistence type="predicted"/>
<name>A0A451BHP2_9GAMM</name>
<sequence length="1222" mass="136251">MRRALGRIVSMASNADDAVRAGSSLHSTRYAQEGFGVNSAFPSARGVAFPPDSDIGKYRRQQVSIMTTTANTINLGDFEQFKGVMNATVAKLKNFIPPEITVLDLRIAGEEQGIKRAEVERDDIQAKQTLAQSLGERAKYSPGSVQYNLWNNQIKPTLALINAGRTTKLTEESFLNGATPEARYREWTEKFKQAGNGIFAKKLRLAATRDKRNKVLDKWVKERKGFDKQVSDTEKQLRGLGASPTREQQQKLYDALKGLTREMPDPFYGKVLQGLYTNAMAQQYDREVKNIRGQLKTQLREKLGNPPKAGGKEAMKLKVDFGAGFGAILKVGVDLSNEFSCDVSVGDDGKLTFKNAYLASITPKASAGGDAGVVKLKGEINLKGSLQVSEARTFNNLDDFVDAETNRIGTAFLEYSTQYNPLPTKGLRNWLNTSKAIDLREKAFKEKRELAKNAKLLNLLSQDKDLDVPVIREIDYIKADSTTLSGSGEAKGEVKTGVFTGAISLSDELQRTWEVKSHRIPLLDNLKAHTALQEIAAIQKPRYFGFAIEEEGATRHYSGEGAVSRLQEFSEGIKEAKAAEAAADNEPEKEKFREARYLLREQIKGGLDNLRMEYESLVYLQNRIQAKDVAGDVKTVRDKIIEARGADNTAQYIKGVMHQYTAMRRAFDDAFVDSEQESYADETDGLDAFEEEMVHPPFHLDPNLAEKHLKINQISKGKKTALKSAASLELKGSDIAPGLGGTLKGAINHTAELDEKWQPKVEYAAISVEVGANVDLKKLISGIVDQGKSAGPLSGMDTTTIKNEIASAAEFSVTPNVTPGYKTKVELSLSRMEGEWRIKNARVYDERSLSVGGKLTVKDGQGELTVGGSFSTSHTRTRFEYLGDNTLLYLNDVYASQNPGGKDSTWNDYKNKNIDYFNRLFKNIKDPASGASRELQDWIGDLDDGDTAKTEFVDALDAFRNGTRIQAQLAAKFDSFMQKRLQKSRDDQFKKYVFRLETRTLKEYARTRISQGVKDFAKENNIPDAEARDVAAILKWTQKHYKQQSDETRLAVLKKAFALEYAKKTLDDYMESSVDKDKQTALDLMDGDFVGDAYKDPKVYLGKGVSGSLRAEKTDASTNLHLDATVSKGTEIEEAKLDDVMKKKVEGISANGLSSRKGRKEMDMEDGSRLDFSAGMENIDNEEYRKEVARRLKISKQERESRKKKKKQEEKRRRAKEKSQGK</sequence>
<feature type="compositionally biased region" description="Basic and acidic residues" evidence="1">
    <location>
        <begin position="1160"/>
        <end position="1169"/>
    </location>
</feature>
<evidence type="ECO:0000313" key="2">
    <source>
        <dbReference type="EMBL" id="VFK77797.1"/>
    </source>
</evidence>
<accession>A0A451BHP2</accession>
<dbReference type="AlphaFoldDB" id="A0A451BHP2"/>
<evidence type="ECO:0000256" key="1">
    <source>
        <dbReference type="SAM" id="MobiDB-lite"/>
    </source>
</evidence>
<protein>
    <submittedName>
        <fullName evidence="2">Uncharacterized protein</fullName>
    </submittedName>
</protein>
<feature type="compositionally biased region" description="Basic and acidic residues" evidence="1">
    <location>
        <begin position="1182"/>
        <end position="1222"/>
    </location>
</feature>
<feature type="region of interest" description="Disordered" evidence="1">
    <location>
        <begin position="1152"/>
        <end position="1222"/>
    </location>
</feature>
<gene>
    <name evidence="2" type="ORF">BECKSD772D_GA0070982_100211</name>
</gene>
<reference evidence="2" key="1">
    <citation type="submission" date="2019-02" db="EMBL/GenBank/DDBJ databases">
        <authorList>
            <person name="Gruber-Vodicka R. H."/>
            <person name="Seah K. B. B."/>
        </authorList>
    </citation>
    <scope>NUCLEOTIDE SEQUENCE</scope>
    <source>
        <strain evidence="2">BECK_S127</strain>
    </source>
</reference>
<organism evidence="2">
    <name type="scientific">Candidatus Kentrum sp. SD</name>
    <dbReference type="NCBI Taxonomy" id="2126332"/>
    <lineage>
        <taxon>Bacteria</taxon>
        <taxon>Pseudomonadati</taxon>
        <taxon>Pseudomonadota</taxon>
        <taxon>Gammaproteobacteria</taxon>
        <taxon>Candidatus Kentrum</taxon>
    </lineage>
</organism>
<dbReference type="EMBL" id="CAADHB010000002">
    <property type="protein sequence ID" value="VFK77797.1"/>
    <property type="molecule type" value="Genomic_DNA"/>
</dbReference>